<dbReference type="RefSeq" id="WP_082306537.1">
    <property type="nucleotide sequence ID" value="NZ_DF970184.1"/>
</dbReference>
<proteinExistence type="predicted"/>
<evidence type="ECO:0000313" key="2">
    <source>
        <dbReference type="EMBL" id="GAN45609.1"/>
    </source>
</evidence>
<sequence length="411" mass="43510">MSLSLEQLKKFVVDDIVAIRGTAMLEPAGGPGDKIFPPTHSVDDKNKRPGAKYAFETRRIDGHDVTCVLIDSVQSQANRMEEALQTLWDDGKIALPVISVDFSSVAPEVGRVTSLTAPHRIADALLRDSLLNDQLFRLSEIGKSFTDASTRDATALFKVCPTGLVFGLWDSTGPKGGLGAKFQRALVSEIVGINAVYGTKTASRIDPLNIAKDAVVLYKASDGNEMWTANPDEAEIKDGKPVKVGKSENAGKPSAVLHGNIVPSIDSVGGGVTIDDARHTVVLSLASLRRLGFTTGAKEARTVLAALGLLAILAAESRGHDLRSRCLLVPKKGSALKLEAVARDGSTTPVDLDLAGAIKLYNDAVGELPDGVRFDKPAGEALAELTPSPKLADLVKKSRELAATEADFGDE</sequence>
<evidence type="ECO:0000313" key="3">
    <source>
        <dbReference type="EMBL" id="GAP66038.1"/>
    </source>
</evidence>
<reference evidence="3" key="2">
    <citation type="submission" date="2015-08" db="EMBL/GenBank/DDBJ databases">
        <title>Complete DNA Sequence of Pseudomonas syringae pv. actinidiae, the Causal Agent of Kiwifruit Canker Disease.</title>
        <authorList>
            <person name="Rikkerink E.H.A."/>
            <person name="Fineran P.C."/>
        </authorList>
    </citation>
    <scope>NUCLEOTIDE SEQUENCE</scope>
    <source>
        <strain evidence="3">SkMP5</strain>
    </source>
</reference>
<dbReference type="OrthoDB" id="190628at2"/>
<dbReference type="HOGENOM" id="CLU_053140_0_0_6"/>
<dbReference type="Pfam" id="PF09617">
    <property type="entry name" value="Cas_GSU0053"/>
    <property type="match status" value="1"/>
</dbReference>
<dbReference type="AlphaFoldDB" id="A0A0K8QMF1"/>
<dbReference type="EMBL" id="DF970184">
    <property type="protein sequence ID" value="GAP66038.1"/>
    <property type="molecule type" value="Genomic_DNA"/>
</dbReference>
<dbReference type="InterPro" id="IPR013403">
    <property type="entry name" value="CRISPR-assoc_prot_Csb1/Cas7u"/>
</dbReference>
<feature type="region of interest" description="Disordered" evidence="1">
    <location>
        <begin position="28"/>
        <end position="48"/>
    </location>
</feature>
<name>A0A0K8QMF1_9GAMM</name>
<accession>A0A0K8QMF1</accession>
<dbReference type="NCBIfam" id="TIGR02570">
    <property type="entry name" value="cas7_GSU0053"/>
    <property type="match status" value="1"/>
</dbReference>
<protein>
    <submittedName>
        <fullName evidence="2 3">CRISPR-associated protein</fullName>
    </submittedName>
</protein>
<evidence type="ECO:0000313" key="4">
    <source>
        <dbReference type="Proteomes" id="UP000253740"/>
    </source>
</evidence>
<dbReference type="EMBL" id="DF952381">
    <property type="protein sequence ID" value="GAN45609.1"/>
    <property type="molecule type" value="Genomic_DNA"/>
</dbReference>
<keyword evidence="4" id="KW-1185">Reference proteome</keyword>
<gene>
    <name evidence="2" type="ORF">MBSD_2158</name>
    <name evidence="3" type="ORF">MBSD_n1340</name>
</gene>
<evidence type="ECO:0000256" key="1">
    <source>
        <dbReference type="SAM" id="MobiDB-lite"/>
    </source>
</evidence>
<dbReference type="Proteomes" id="UP000253740">
    <property type="component" value="Unassembled WGS sequence"/>
</dbReference>
<reference evidence="2" key="1">
    <citation type="submission" date="2015-03" db="EMBL/GenBank/DDBJ databases">
        <title>Draft genome sequence of Mizugakiibacter sediminis skMP5.</title>
        <authorList>
            <person name="Watanabe T."/>
            <person name="Kojima H."/>
            <person name="Fukui M."/>
        </authorList>
    </citation>
    <scope>NUCLEOTIDE SEQUENCE</scope>
    <source>
        <strain evidence="2">SkMP5</strain>
    </source>
</reference>
<organism evidence="3">
    <name type="scientific">Mizugakiibacter sediminis</name>
    <dbReference type="NCBI Taxonomy" id="1475481"/>
    <lineage>
        <taxon>Bacteria</taxon>
        <taxon>Pseudomonadati</taxon>
        <taxon>Pseudomonadota</taxon>
        <taxon>Gammaproteobacteria</taxon>
        <taxon>Lysobacterales</taxon>
        <taxon>Rhodanobacteraceae</taxon>
        <taxon>Mizugakiibacter</taxon>
    </lineage>
</organism>
<dbReference type="STRING" id="1475481.GCA_000953855_01358"/>